<dbReference type="RefSeq" id="WP_405284182.1">
    <property type="nucleotide sequence ID" value="NZ_CP144380.1"/>
</dbReference>
<gene>
    <name evidence="2" type="ORF">WI372_07585</name>
</gene>
<reference evidence="2 3" key="1">
    <citation type="submission" date="2024-02" db="EMBL/GenBank/DDBJ databases">
        <title>A novel Gemmatimonadota bacterium.</title>
        <authorList>
            <person name="Du Z.-J."/>
            <person name="Ye Y.-Q."/>
        </authorList>
    </citation>
    <scope>NUCLEOTIDE SEQUENCE [LARGE SCALE GENOMIC DNA]</scope>
    <source>
        <strain evidence="2 3">DH-20</strain>
    </source>
</reference>
<dbReference type="Proteomes" id="UP001484239">
    <property type="component" value="Unassembled WGS sequence"/>
</dbReference>
<protein>
    <recommendedName>
        <fullName evidence="4">DUF2946 domain-containing protein</fullName>
    </recommendedName>
</protein>
<keyword evidence="3" id="KW-1185">Reference proteome</keyword>
<evidence type="ECO:0008006" key="4">
    <source>
        <dbReference type="Google" id="ProtNLM"/>
    </source>
</evidence>
<name>A0ABU9E7Z4_9BACT</name>
<feature type="region of interest" description="Disordered" evidence="1">
    <location>
        <begin position="42"/>
        <end position="81"/>
    </location>
</feature>
<feature type="compositionally biased region" description="Basic and acidic residues" evidence="1">
    <location>
        <begin position="59"/>
        <end position="72"/>
    </location>
</feature>
<accession>A0ABU9E7Z4</accession>
<organism evidence="2 3">
    <name type="scientific">Gaopeijia maritima</name>
    <dbReference type="NCBI Taxonomy" id="3119007"/>
    <lineage>
        <taxon>Bacteria</taxon>
        <taxon>Pseudomonadati</taxon>
        <taxon>Gemmatimonadota</taxon>
        <taxon>Longimicrobiia</taxon>
        <taxon>Gaopeijiales</taxon>
        <taxon>Gaopeijiaceae</taxon>
        <taxon>Gaopeijia</taxon>
    </lineage>
</organism>
<evidence type="ECO:0000256" key="1">
    <source>
        <dbReference type="SAM" id="MobiDB-lite"/>
    </source>
</evidence>
<dbReference type="EMBL" id="JBBHLI010000003">
    <property type="protein sequence ID" value="MEK9500834.1"/>
    <property type="molecule type" value="Genomic_DNA"/>
</dbReference>
<sequence length="140" mass="14386">MMPGSILRIVAIVALVGQSLLVGREVARGFVCPHPDSGPITAAGWSDMGSGGPHGAHAAHHEHAPDDGHTDGGSEEPSPCECGADCSLCPPPFAPTVQPLALAFAFDPTPSIPPIDTDHGFVRVRVAYLHPPATAPPLHT</sequence>
<evidence type="ECO:0000313" key="2">
    <source>
        <dbReference type="EMBL" id="MEK9500834.1"/>
    </source>
</evidence>
<comment type="caution">
    <text evidence="2">The sequence shown here is derived from an EMBL/GenBank/DDBJ whole genome shotgun (WGS) entry which is preliminary data.</text>
</comment>
<evidence type="ECO:0000313" key="3">
    <source>
        <dbReference type="Proteomes" id="UP001484239"/>
    </source>
</evidence>
<proteinExistence type="predicted"/>